<evidence type="ECO:0000256" key="4">
    <source>
        <dbReference type="ARBA" id="ARBA00022833"/>
    </source>
</evidence>
<protein>
    <recommendedName>
        <fullName evidence="2">carbonic anhydrase</fullName>
        <ecNumber evidence="2">4.2.1.1</ecNumber>
    </recommendedName>
</protein>
<evidence type="ECO:0000313" key="10">
    <source>
        <dbReference type="Proteomes" id="UP000215788"/>
    </source>
</evidence>
<name>A0A266NFU8_9PSED</name>
<sequence>MHLVLKRSALKHHRLAALILLLALLVYHSALAENLAALDPKYALCNAGEQQAPINIERAVLADLPALKTRYLPGPATVRHNGHSLEVLTDTKGELRLGNKVYEFVQLHFHTPSAEHIQGRIYPLVAHLVHRDDKGALAVIAIQFEQGKENNGLAQLLGVMPRHKDDAYVLGHFNVEQFLPAQRDYFVYKRALPDPACIEKVRWHLLKTPVEVSQAQIATFQLMFPTDSHSVQPVSPRTVRVSG</sequence>
<evidence type="ECO:0000256" key="2">
    <source>
        <dbReference type="ARBA" id="ARBA00012925"/>
    </source>
</evidence>
<dbReference type="EMBL" id="NQKI01000001">
    <property type="protein sequence ID" value="OZY61378.1"/>
    <property type="molecule type" value="Genomic_DNA"/>
</dbReference>
<reference evidence="9 10" key="1">
    <citation type="submission" date="2017-08" db="EMBL/GenBank/DDBJ databases">
        <title>Genomic and metabolic characterisation of spoilage-associated Pseudomonas species.</title>
        <authorList>
            <person name="Stanborough T."/>
            <person name="Fegan N."/>
            <person name="Powell S.M."/>
            <person name="Singh T."/>
            <person name="Tamplin M.L."/>
            <person name="Chandry P.S."/>
        </authorList>
    </citation>
    <scope>NUCLEOTIDE SEQUENCE [LARGE SCALE GENOMIC DNA]</scope>
    <source>
        <strain evidence="9 10">L1802</strain>
    </source>
</reference>
<dbReference type="InterPro" id="IPR036398">
    <property type="entry name" value="CA_dom_sf"/>
</dbReference>
<dbReference type="InterPro" id="IPR041891">
    <property type="entry name" value="Alpha_CA_prokaryot-like"/>
</dbReference>
<dbReference type="GO" id="GO:0004089">
    <property type="term" value="F:carbonate dehydratase activity"/>
    <property type="evidence" value="ECO:0007669"/>
    <property type="project" value="UniProtKB-EC"/>
</dbReference>
<dbReference type="PANTHER" id="PTHR18952:SF265">
    <property type="entry name" value="CARBONIC ANHYDRASE"/>
    <property type="match status" value="1"/>
</dbReference>
<dbReference type="Gene3D" id="3.10.200.10">
    <property type="entry name" value="Alpha carbonic anhydrase"/>
    <property type="match status" value="1"/>
</dbReference>
<keyword evidence="5" id="KW-0456">Lyase</keyword>
<comment type="catalytic activity">
    <reaction evidence="6">
        <text>hydrogencarbonate + H(+) = CO2 + H2O</text>
        <dbReference type="Rhea" id="RHEA:10748"/>
        <dbReference type="ChEBI" id="CHEBI:15377"/>
        <dbReference type="ChEBI" id="CHEBI:15378"/>
        <dbReference type="ChEBI" id="CHEBI:16526"/>
        <dbReference type="ChEBI" id="CHEBI:17544"/>
        <dbReference type="EC" id="4.2.1.1"/>
    </reaction>
</comment>
<comment type="caution">
    <text evidence="9">The sequence shown here is derived from an EMBL/GenBank/DDBJ whole genome shotgun (WGS) entry which is preliminary data.</text>
</comment>
<keyword evidence="4" id="KW-0862">Zinc</keyword>
<dbReference type="InterPro" id="IPR023561">
    <property type="entry name" value="Carbonic_anhydrase_a-class"/>
</dbReference>
<evidence type="ECO:0000256" key="5">
    <source>
        <dbReference type="ARBA" id="ARBA00023239"/>
    </source>
</evidence>
<dbReference type="OrthoDB" id="5327615at2"/>
<dbReference type="SUPFAM" id="SSF51069">
    <property type="entry name" value="Carbonic anhydrase"/>
    <property type="match status" value="1"/>
</dbReference>
<feature type="chain" id="PRO_5012153406" description="carbonic anhydrase" evidence="7">
    <location>
        <begin position="33"/>
        <end position="243"/>
    </location>
</feature>
<keyword evidence="3" id="KW-0479">Metal-binding</keyword>
<proteinExistence type="inferred from homology"/>
<keyword evidence="7" id="KW-0732">Signal</keyword>
<dbReference type="EC" id="4.2.1.1" evidence="2"/>
<dbReference type="PROSITE" id="PS51144">
    <property type="entry name" value="ALPHA_CA_2"/>
    <property type="match status" value="1"/>
</dbReference>
<dbReference type="GO" id="GO:0008270">
    <property type="term" value="F:zinc ion binding"/>
    <property type="evidence" value="ECO:0007669"/>
    <property type="project" value="InterPro"/>
</dbReference>
<dbReference type="CDD" id="cd03124">
    <property type="entry name" value="alpha_CA_prokaryotic_like"/>
    <property type="match status" value="1"/>
</dbReference>
<dbReference type="Proteomes" id="UP000215788">
    <property type="component" value="Unassembled WGS sequence"/>
</dbReference>
<evidence type="ECO:0000313" key="9">
    <source>
        <dbReference type="EMBL" id="OZY61378.1"/>
    </source>
</evidence>
<evidence type="ECO:0000256" key="1">
    <source>
        <dbReference type="ARBA" id="ARBA00010718"/>
    </source>
</evidence>
<dbReference type="AlphaFoldDB" id="A0A266NFU8"/>
<organism evidence="9 10">
    <name type="scientific">Pseudomonas lundensis</name>
    <dbReference type="NCBI Taxonomy" id="86185"/>
    <lineage>
        <taxon>Bacteria</taxon>
        <taxon>Pseudomonadati</taxon>
        <taxon>Pseudomonadota</taxon>
        <taxon>Gammaproteobacteria</taxon>
        <taxon>Pseudomonadales</taxon>
        <taxon>Pseudomonadaceae</taxon>
        <taxon>Pseudomonas</taxon>
    </lineage>
</organism>
<dbReference type="SMART" id="SM01057">
    <property type="entry name" value="Carb_anhydrase"/>
    <property type="match status" value="1"/>
</dbReference>
<dbReference type="PANTHER" id="PTHR18952">
    <property type="entry name" value="CARBONIC ANHYDRASE"/>
    <property type="match status" value="1"/>
</dbReference>
<evidence type="ECO:0000256" key="7">
    <source>
        <dbReference type="SAM" id="SignalP"/>
    </source>
</evidence>
<comment type="similarity">
    <text evidence="1">Belongs to the alpha-carbonic anhydrase family.</text>
</comment>
<accession>A0A266NFU8</accession>
<evidence type="ECO:0000256" key="3">
    <source>
        <dbReference type="ARBA" id="ARBA00022723"/>
    </source>
</evidence>
<gene>
    <name evidence="9" type="ORF">CJF39_00805</name>
</gene>
<evidence type="ECO:0000256" key="6">
    <source>
        <dbReference type="ARBA" id="ARBA00048348"/>
    </source>
</evidence>
<feature type="signal peptide" evidence="7">
    <location>
        <begin position="1"/>
        <end position="32"/>
    </location>
</feature>
<feature type="domain" description="Alpha-carbonic anhydrase" evidence="8">
    <location>
        <begin position="23"/>
        <end position="243"/>
    </location>
</feature>
<dbReference type="Pfam" id="PF00194">
    <property type="entry name" value="Carb_anhydrase"/>
    <property type="match status" value="1"/>
</dbReference>
<evidence type="ECO:0000259" key="8">
    <source>
        <dbReference type="PROSITE" id="PS51144"/>
    </source>
</evidence>
<dbReference type="InterPro" id="IPR001148">
    <property type="entry name" value="CA_dom"/>
</dbReference>